<organism evidence="5 6">
    <name type="scientific">Luteimonas yindakuii</name>
    <dbReference type="NCBI Taxonomy" id="2565782"/>
    <lineage>
        <taxon>Bacteria</taxon>
        <taxon>Pseudomonadati</taxon>
        <taxon>Pseudomonadota</taxon>
        <taxon>Gammaproteobacteria</taxon>
        <taxon>Lysobacterales</taxon>
        <taxon>Lysobacteraceae</taxon>
        <taxon>Luteimonas</taxon>
    </lineage>
</organism>
<dbReference type="PANTHER" id="PTHR35790:SF4">
    <property type="entry name" value="HTH-TYPE TRANSCRIPTIONAL REGULATOR PCHR"/>
    <property type="match status" value="1"/>
</dbReference>
<proteinExistence type="predicted"/>
<dbReference type="InterPro" id="IPR036390">
    <property type="entry name" value="WH_DNA-bd_sf"/>
</dbReference>
<feature type="domain" description="HTH marR-type" evidence="4">
    <location>
        <begin position="20"/>
        <end position="153"/>
    </location>
</feature>
<keyword evidence="1" id="KW-0805">Transcription regulation</keyword>
<evidence type="ECO:0000256" key="3">
    <source>
        <dbReference type="ARBA" id="ARBA00023163"/>
    </source>
</evidence>
<dbReference type="SMART" id="SM00347">
    <property type="entry name" value="HTH_MARR"/>
    <property type="match status" value="1"/>
</dbReference>
<evidence type="ECO:0000313" key="6">
    <source>
        <dbReference type="Proteomes" id="UP000298681"/>
    </source>
</evidence>
<comment type="caution">
    <text evidence="5">The sequence shown here is derived from an EMBL/GenBank/DDBJ whole genome shotgun (WGS) entry which is preliminary data.</text>
</comment>
<evidence type="ECO:0000313" key="5">
    <source>
        <dbReference type="EMBL" id="TKS52850.1"/>
    </source>
</evidence>
<dbReference type="GO" id="GO:0003700">
    <property type="term" value="F:DNA-binding transcription factor activity"/>
    <property type="evidence" value="ECO:0007669"/>
    <property type="project" value="InterPro"/>
</dbReference>
<dbReference type="PROSITE" id="PS50995">
    <property type="entry name" value="HTH_MARR_2"/>
    <property type="match status" value="1"/>
</dbReference>
<dbReference type="InterPro" id="IPR036388">
    <property type="entry name" value="WH-like_DNA-bd_sf"/>
</dbReference>
<keyword evidence="6" id="KW-1185">Reference proteome</keyword>
<evidence type="ECO:0000256" key="1">
    <source>
        <dbReference type="ARBA" id="ARBA00023015"/>
    </source>
</evidence>
<evidence type="ECO:0000259" key="4">
    <source>
        <dbReference type="PROSITE" id="PS50995"/>
    </source>
</evidence>
<dbReference type="EMBL" id="SPUH01000002">
    <property type="protein sequence ID" value="TKS52850.1"/>
    <property type="molecule type" value="Genomic_DNA"/>
</dbReference>
<gene>
    <name evidence="5" type="ORF">E4582_11470</name>
</gene>
<accession>A0A4Z1R003</accession>
<dbReference type="Proteomes" id="UP000298681">
    <property type="component" value="Unassembled WGS sequence"/>
</dbReference>
<dbReference type="InterPro" id="IPR052067">
    <property type="entry name" value="Metal_resp_HTH_trans_reg"/>
</dbReference>
<dbReference type="AlphaFoldDB" id="A0A4Z1R003"/>
<dbReference type="InterPro" id="IPR000835">
    <property type="entry name" value="HTH_MarR-typ"/>
</dbReference>
<protein>
    <submittedName>
        <fullName evidence="5">Winged helix-turn-helix transcriptional regulator</fullName>
    </submittedName>
</protein>
<dbReference type="PANTHER" id="PTHR35790">
    <property type="entry name" value="HTH-TYPE TRANSCRIPTIONAL REGULATOR PCHR"/>
    <property type="match status" value="1"/>
</dbReference>
<keyword evidence="2" id="KW-0238">DNA-binding</keyword>
<dbReference type="Pfam" id="PF12802">
    <property type="entry name" value="MarR_2"/>
    <property type="match status" value="1"/>
</dbReference>
<dbReference type="PRINTS" id="PR00598">
    <property type="entry name" value="HTHMARR"/>
</dbReference>
<dbReference type="GO" id="GO:0003677">
    <property type="term" value="F:DNA binding"/>
    <property type="evidence" value="ECO:0007669"/>
    <property type="project" value="UniProtKB-KW"/>
</dbReference>
<name>A0A4Z1R003_9GAMM</name>
<dbReference type="RefSeq" id="WP_134674971.1">
    <property type="nucleotide sequence ID" value="NZ_SPUH01000002.1"/>
</dbReference>
<keyword evidence="3" id="KW-0804">Transcription</keyword>
<dbReference type="Gene3D" id="1.10.10.10">
    <property type="entry name" value="Winged helix-like DNA-binding domain superfamily/Winged helix DNA-binding domain"/>
    <property type="match status" value="1"/>
</dbReference>
<reference evidence="5 6" key="1">
    <citation type="submission" date="2019-01" db="EMBL/GenBank/DDBJ databases">
        <authorList>
            <person name="Zhang S."/>
        </authorList>
    </citation>
    <scope>NUCLEOTIDE SEQUENCE [LARGE SCALE GENOMIC DNA]</scope>
    <source>
        <strain evidence="5 6">1626</strain>
    </source>
</reference>
<dbReference type="SUPFAM" id="SSF46785">
    <property type="entry name" value="Winged helix' DNA-binding domain"/>
    <property type="match status" value="1"/>
</dbReference>
<evidence type="ECO:0000256" key="2">
    <source>
        <dbReference type="ARBA" id="ARBA00023125"/>
    </source>
</evidence>
<sequence length="171" mass="18738">MAASIPTPSATPAADALPLERFLPYRLSVLSNRLSTAIAQVYSQRFGLAITEWRVIAVLERFPGLSANEVAQRTAMDKVAVSRAVSRLFEAGRLEREIHDDDRRRSVLRLSAEGQRIHREVAPLALAFEQRLLRGMSDGERDLLFGLLDRLDALEVEAELDAAGGSPTGSG</sequence>